<protein>
    <submittedName>
        <fullName evidence="2">Uncharacterized protein</fullName>
    </submittedName>
</protein>
<name>A0AAV5KJ48_9ROSI</name>
<feature type="coiled-coil region" evidence="1">
    <location>
        <begin position="29"/>
        <end position="63"/>
    </location>
</feature>
<keyword evidence="1" id="KW-0175">Coiled coil</keyword>
<gene>
    <name evidence="2" type="ORF">SLEP1_g34158</name>
</gene>
<reference evidence="2 3" key="1">
    <citation type="journal article" date="2021" name="Commun. Biol.">
        <title>The genome of Shorea leprosula (Dipterocarpaceae) highlights the ecological relevance of drought in aseasonal tropical rainforests.</title>
        <authorList>
            <person name="Ng K.K.S."/>
            <person name="Kobayashi M.J."/>
            <person name="Fawcett J.A."/>
            <person name="Hatakeyama M."/>
            <person name="Paape T."/>
            <person name="Ng C.H."/>
            <person name="Ang C.C."/>
            <person name="Tnah L.H."/>
            <person name="Lee C.T."/>
            <person name="Nishiyama T."/>
            <person name="Sese J."/>
            <person name="O'Brien M.J."/>
            <person name="Copetti D."/>
            <person name="Mohd Noor M.I."/>
            <person name="Ong R.C."/>
            <person name="Putra M."/>
            <person name="Sireger I.Z."/>
            <person name="Indrioko S."/>
            <person name="Kosugi Y."/>
            <person name="Izuno A."/>
            <person name="Isagi Y."/>
            <person name="Lee S.L."/>
            <person name="Shimizu K.K."/>
        </authorList>
    </citation>
    <scope>NUCLEOTIDE SEQUENCE [LARGE SCALE GENOMIC DNA]</scope>
    <source>
        <strain evidence="2">214</strain>
    </source>
</reference>
<keyword evidence="3" id="KW-1185">Reference proteome</keyword>
<evidence type="ECO:0000256" key="1">
    <source>
        <dbReference type="SAM" id="Coils"/>
    </source>
</evidence>
<comment type="caution">
    <text evidence="2">The sequence shown here is derived from an EMBL/GenBank/DDBJ whole genome shotgun (WGS) entry which is preliminary data.</text>
</comment>
<accession>A0AAV5KJ48</accession>
<dbReference type="AlphaFoldDB" id="A0AAV5KJ48"/>
<evidence type="ECO:0000313" key="3">
    <source>
        <dbReference type="Proteomes" id="UP001054252"/>
    </source>
</evidence>
<sequence length="130" mass="14765">MARDIMQLSICKRSSSVKSSRMRVMIKKVVAMEKKLSKLRAGKNRAKENLEKYMAVVKEKEIKCAKSRKLIELLSKENECIQHFLDLAVPIIDAEDNGDFAGVELLKQSSELLAKQIDEIQAEIMNGQLE</sequence>
<proteinExistence type="predicted"/>
<evidence type="ECO:0000313" key="2">
    <source>
        <dbReference type="EMBL" id="GKV24560.1"/>
    </source>
</evidence>
<organism evidence="2 3">
    <name type="scientific">Rubroshorea leprosula</name>
    <dbReference type="NCBI Taxonomy" id="152421"/>
    <lineage>
        <taxon>Eukaryota</taxon>
        <taxon>Viridiplantae</taxon>
        <taxon>Streptophyta</taxon>
        <taxon>Embryophyta</taxon>
        <taxon>Tracheophyta</taxon>
        <taxon>Spermatophyta</taxon>
        <taxon>Magnoliopsida</taxon>
        <taxon>eudicotyledons</taxon>
        <taxon>Gunneridae</taxon>
        <taxon>Pentapetalae</taxon>
        <taxon>rosids</taxon>
        <taxon>malvids</taxon>
        <taxon>Malvales</taxon>
        <taxon>Dipterocarpaceae</taxon>
        <taxon>Rubroshorea</taxon>
    </lineage>
</organism>
<dbReference type="EMBL" id="BPVZ01000066">
    <property type="protein sequence ID" value="GKV24560.1"/>
    <property type="molecule type" value="Genomic_DNA"/>
</dbReference>
<dbReference type="Proteomes" id="UP001054252">
    <property type="component" value="Unassembled WGS sequence"/>
</dbReference>